<dbReference type="PROSITE" id="PS00233">
    <property type="entry name" value="CHIT_BIND_RR_1"/>
    <property type="match status" value="1"/>
</dbReference>
<dbReference type="OrthoDB" id="6376650at2759"/>
<dbReference type="EMBL" id="CADEBD010000857">
    <property type="protein sequence ID" value="CAB3260650.1"/>
    <property type="molecule type" value="Genomic_DNA"/>
</dbReference>
<proteinExistence type="predicted"/>
<evidence type="ECO:0000256" key="1">
    <source>
        <dbReference type="ARBA" id="ARBA00022460"/>
    </source>
</evidence>
<keyword evidence="8" id="KW-1185">Reference proteome</keyword>
<evidence type="ECO:0000313" key="6">
    <source>
        <dbReference type="EMBL" id="CAB3244701.1"/>
    </source>
</evidence>
<dbReference type="Proteomes" id="UP000494106">
    <property type="component" value="Unassembled WGS sequence"/>
</dbReference>
<keyword evidence="1 3" id="KW-0193">Cuticle</keyword>
<dbReference type="PROSITE" id="PS51155">
    <property type="entry name" value="CHIT_BIND_RR_2"/>
    <property type="match status" value="1"/>
</dbReference>
<dbReference type="GO" id="GO:0008010">
    <property type="term" value="F:structural constituent of chitin-based larval cuticle"/>
    <property type="evidence" value="ECO:0007669"/>
    <property type="project" value="TreeGrafter"/>
</dbReference>
<dbReference type="InterPro" id="IPR000618">
    <property type="entry name" value="Insect_cuticle"/>
</dbReference>
<keyword evidence="2 5" id="KW-0732">Signal</keyword>
<dbReference type="Proteomes" id="UP000494256">
    <property type="component" value="Unassembled WGS sequence"/>
</dbReference>
<evidence type="ECO:0000256" key="3">
    <source>
        <dbReference type="PROSITE-ProRule" id="PRU00497"/>
    </source>
</evidence>
<dbReference type="PANTHER" id="PTHR10380">
    <property type="entry name" value="CUTICLE PROTEIN"/>
    <property type="match status" value="1"/>
</dbReference>
<protein>
    <submittedName>
        <fullName evidence="7">Uncharacterized protein</fullName>
    </submittedName>
</protein>
<dbReference type="InterPro" id="IPR031311">
    <property type="entry name" value="CHIT_BIND_RR_consensus"/>
</dbReference>
<dbReference type="Pfam" id="PF00379">
    <property type="entry name" value="Chitin_bind_4"/>
    <property type="match status" value="1"/>
</dbReference>
<organism evidence="7 9">
    <name type="scientific">Arctia plantaginis</name>
    <name type="common">Wood tiger moth</name>
    <name type="synonym">Phalaena plantaginis</name>
    <dbReference type="NCBI Taxonomy" id="874455"/>
    <lineage>
        <taxon>Eukaryota</taxon>
        <taxon>Metazoa</taxon>
        <taxon>Ecdysozoa</taxon>
        <taxon>Arthropoda</taxon>
        <taxon>Hexapoda</taxon>
        <taxon>Insecta</taxon>
        <taxon>Pterygota</taxon>
        <taxon>Neoptera</taxon>
        <taxon>Endopterygota</taxon>
        <taxon>Lepidoptera</taxon>
        <taxon>Glossata</taxon>
        <taxon>Ditrysia</taxon>
        <taxon>Noctuoidea</taxon>
        <taxon>Erebidae</taxon>
        <taxon>Arctiinae</taxon>
        <taxon>Arctia</taxon>
    </lineage>
</organism>
<dbReference type="InterPro" id="IPR050468">
    <property type="entry name" value="Cuticle_Struct_Prot"/>
</dbReference>
<feature type="compositionally biased region" description="Polar residues" evidence="4">
    <location>
        <begin position="173"/>
        <end position="192"/>
    </location>
</feature>
<dbReference type="AlphaFoldDB" id="A0A8S1BCZ1"/>
<feature type="signal peptide" evidence="5">
    <location>
        <begin position="1"/>
        <end position="16"/>
    </location>
</feature>
<evidence type="ECO:0000256" key="2">
    <source>
        <dbReference type="ARBA" id="ARBA00022729"/>
    </source>
</evidence>
<dbReference type="PRINTS" id="PR00947">
    <property type="entry name" value="CUTICLE"/>
</dbReference>
<feature type="region of interest" description="Disordered" evidence="4">
    <location>
        <begin position="168"/>
        <end position="274"/>
    </location>
</feature>
<dbReference type="GO" id="GO:0062129">
    <property type="term" value="C:chitin-based extracellular matrix"/>
    <property type="evidence" value="ECO:0007669"/>
    <property type="project" value="TreeGrafter"/>
</dbReference>
<reference evidence="8 9" key="1">
    <citation type="submission" date="2020-04" db="EMBL/GenBank/DDBJ databases">
        <authorList>
            <person name="Wallbank WR R."/>
            <person name="Pardo Diaz C."/>
            <person name="Kozak K."/>
            <person name="Martin S."/>
            <person name="Jiggins C."/>
            <person name="Moest M."/>
            <person name="Warren A I."/>
            <person name="Byers J.R.P. K."/>
            <person name="Montejo-Kovacevich G."/>
            <person name="Yen C E."/>
        </authorList>
    </citation>
    <scope>NUCLEOTIDE SEQUENCE [LARGE SCALE GENOMIC DNA]</scope>
</reference>
<comment type="caution">
    <text evidence="7">The sequence shown here is derived from an EMBL/GenBank/DDBJ whole genome shotgun (WGS) entry which is preliminary data.</text>
</comment>
<feature type="compositionally biased region" description="Low complexity" evidence="4">
    <location>
        <begin position="193"/>
        <end position="274"/>
    </location>
</feature>
<sequence length="282" mass="31823">MMKLVYIFTILGLSLAEEYQQAKIGILPVNVYQAATTYIPPSQRLRDWQSYQAIKAPIPWVPQVQNDYYGDSMIAPEQASTTTTPVPVIKNEFYMGDNGDYKYEYQIADGTSVGEQGYFTDPNQNGESLVKKGWYSFRGADGIIYTVTYWADHTGYHAFGSHLPGGSSGYVENPSQQGSNKYPSQTAAPVNQQPSNPSITTNPTNNPPQQSYNPPQQTYNPPQQTYSPPQQSYNPPQQSYNPPQQSYNAPQQSYNPPQQSYNPPQQSYNQPQQQNYYLKYNV</sequence>
<dbReference type="PANTHER" id="PTHR10380:SF173">
    <property type="entry name" value="CUTICULAR PROTEIN 47EF, ISOFORM C-RELATED"/>
    <property type="match status" value="1"/>
</dbReference>
<evidence type="ECO:0000256" key="5">
    <source>
        <dbReference type="SAM" id="SignalP"/>
    </source>
</evidence>
<evidence type="ECO:0000256" key="4">
    <source>
        <dbReference type="SAM" id="MobiDB-lite"/>
    </source>
</evidence>
<accession>A0A8S1BCZ1</accession>
<evidence type="ECO:0000313" key="7">
    <source>
        <dbReference type="EMBL" id="CAB3260650.1"/>
    </source>
</evidence>
<evidence type="ECO:0000313" key="8">
    <source>
        <dbReference type="Proteomes" id="UP000494106"/>
    </source>
</evidence>
<name>A0A8S1BCZ1_ARCPL</name>
<feature type="chain" id="PRO_5036273186" evidence="5">
    <location>
        <begin position="17"/>
        <end position="282"/>
    </location>
</feature>
<evidence type="ECO:0000313" key="9">
    <source>
        <dbReference type="Proteomes" id="UP000494256"/>
    </source>
</evidence>
<gene>
    <name evidence="6" type="ORF">APLA_LOCUS10098</name>
    <name evidence="7" type="ORF">APLA_LOCUS17125</name>
</gene>
<dbReference type="EMBL" id="CADEBC010000522">
    <property type="protein sequence ID" value="CAB3244701.1"/>
    <property type="molecule type" value="Genomic_DNA"/>
</dbReference>